<gene>
    <name evidence="2" type="ORF">MHSN_03305</name>
</gene>
<sequence>MKAFFKLQLKLFYRQISYYISASVISIINIVIAFSMYISLKVADQSGKFAQSTEASSMYRSFMVVFGTISAFMTSAFAMQSLFYKYKEEGLFYVMQSKPITKKEIFTATILAGIIILASQIGINSIGYFVGTFFIPALSLKHKFLSWLVFFGASFLISLVSMGIGAIGHNFVQSKSYQFVAGWIPGLFVLISFFISIPGRTKANLVQPIALAKNTYIVKQKKSDEEDLKNIKFIANPLNVNKFSFLVDNTFTQKEDFRTAIKNTRKSLYHKIYWMDLSAYFGAISFTVNRGDGNTNEFMYSRDYEYNEEKFQSDLKEGKYVFKIVDDTLNSTEQKVNYFAMVYSPVIISNISKKVKSEDSTIEQWADVFKETNKNAITEKREKGFLDLRNNLLQQLDNLYETKNGVFDNTILVLSLGTFPLLYQAIGNDVDVFEIIKNYTIDRVEFLQEEYSKENLKKLTQKEINNLKENPIFTNFVLKYNLIKQTSMTYLFLKLIKDKSSSVLHNFNADALKSQLKTLNSFTGLKIVSLDPNTILEYSTEPAIKWHIAIVVLILLSTFLSIIGEIIYVKKNN</sequence>
<accession>A0A4P1QGV4</accession>
<proteinExistence type="predicted"/>
<keyword evidence="1" id="KW-1133">Transmembrane helix</keyword>
<keyword evidence="1" id="KW-0472">Membrane</keyword>
<keyword evidence="1" id="KW-0812">Transmembrane</keyword>
<dbReference type="RefSeq" id="WP_119863984.1">
    <property type="nucleotide sequence ID" value="NZ_CP008748.1"/>
</dbReference>
<feature type="transmembrane region" description="Helical" evidence="1">
    <location>
        <begin position="179"/>
        <end position="197"/>
    </location>
</feature>
<organism evidence="2 3">
    <name type="scientific">Metamycoplasma hyosynoviae</name>
    <dbReference type="NCBI Taxonomy" id="29559"/>
    <lineage>
        <taxon>Bacteria</taxon>
        <taxon>Bacillati</taxon>
        <taxon>Mycoplasmatota</taxon>
        <taxon>Mycoplasmoidales</taxon>
        <taxon>Metamycoplasmataceae</taxon>
        <taxon>Metamycoplasma</taxon>
    </lineage>
</organism>
<feature type="transmembrane region" description="Helical" evidence="1">
    <location>
        <begin position="105"/>
        <end position="138"/>
    </location>
</feature>
<keyword evidence="3" id="KW-1185">Reference proteome</keyword>
<evidence type="ECO:0000313" key="3">
    <source>
        <dbReference type="Proteomes" id="UP000264882"/>
    </source>
</evidence>
<dbReference type="Proteomes" id="UP000264882">
    <property type="component" value="Chromosome"/>
</dbReference>
<reference evidence="2 3" key="1">
    <citation type="submission" date="2014-06" db="EMBL/GenBank/DDBJ databases">
        <title>The Whole Genome Sequence of Mycoplasma hyosynoviae strain ATCC 27095.</title>
        <authorList>
            <person name="Calcutt M.J."/>
            <person name="Foecking M.F."/>
        </authorList>
    </citation>
    <scope>NUCLEOTIDE SEQUENCE [LARGE SCALE GENOMIC DNA]</scope>
    <source>
        <strain evidence="2 3">M60</strain>
    </source>
</reference>
<feature type="transmembrane region" description="Helical" evidence="1">
    <location>
        <begin position="16"/>
        <end position="38"/>
    </location>
</feature>
<feature type="transmembrane region" description="Helical" evidence="1">
    <location>
        <begin position="144"/>
        <end position="167"/>
    </location>
</feature>
<dbReference type="KEGG" id="mhyv:MHSN_03305"/>
<protein>
    <recommendedName>
        <fullName evidence="4">ABC transporter permease</fullName>
    </recommendedName>
</protein>
<name>A0A4P1QGV4_9BACT</name>
<evidence type="ECO:0000256" key="1">
    <source>
        <dbReference type="SAM" id="Phobius"/>
    </source>
</evidence>
<evidence type="ECO:0000313" key="2">
    <source>
        <dbReference type="EMBL" id="ASI54178.1"/>
    </source>
</evidence>
<feature type="transmembrane region" description="Helical" evidence="1">
    <location>
        <begin position="58"/>
        <end position="84"/>
    </location>
</feature>
<evidence type="ECO:0008006" key="4">
    <source>
        <dbReference type="Google" id="ProtNLM"/>
    </source>
</evidence>
<dbReference type="EMBL" id="CP008748">
    <property type="protein sequence ID" value="ASI54178.1"/>
    <property type="molecule type" value="Genomic_DNA"/>
</dbReference>
<dbReference type="AlphaFoldDB" id="A0A4P1QGV4"/>
<feature type="transmembrane region" description="Helical" evidence="1">
    <location>
        <begin position="546"/>
        <end position="569"/>
    </location>
</feature>